<keyword evidence="3" id="KW-1185">Reference proteome</keyword>
<organism evidence="2 3">
    <name type="scientific">Marinobacter daqiaonensis</name>
    <dbReference type="NCBI Taxonomy" id="650891"/>
    <lineage>
        <taxon>Bacteria</taxon>
        <taxon>Pseudomonadati</taxon>
        <taxon>Pseudomonadota</taxon>
        <taxon>Gammaproteobacteria</taxon>
        <taxon>Pseudomonadales</taxon>
        <taxon>Marinobacteraceae</taxon>
        <taxon>Marinobacter</taxon>
    </lineage>
</organism>
<dbReference type="Pfam" id="PF02082">
    <property type="entry name" value="Rrf2"/>
    <property type="match status" value="1"/>
</dbReference>
<keyword evidence="1" id="KW-0238">DNA-binding</keyword>
<dbReference type="AlphaFoldDB" id="A0A1I6GLA5"/>
<dbReference type="InterPro" id="IPR000944">
    <property type="entry name" value="Tscrpt_reg_Rrf2"/>
</dbReference>
<dbReference type="InterPro" id="IPR036390">
    <property type="entry name" value="WH_DNA-bd_sf"/>
</dbReference>
<dbReference type="STRING" id="650891.SAMN05216203_0233"/>
<dbReference type="GO" id="GO:0003700">
    <property type="term" value="F:DNA-binding transcription factor activity"/>
    <property type="evidence" value="ECO:0007669"/>
    <property type="project" value="InterPro"/>
</dbReference>
<dbReference type="PANTHER" id="PTHR33221:SF5">
    <property type="entry name" value="HTH-TYPE TRANSCRIPTIONAL REGULATOR ISCR"/>
    <property type="match status" value="1"/>
</dbReference>
<dbReference type="NCBIfam" id="TIGR02010">
    <property type="entry name" value="IscR"/>
    <property type="match status" value="1"/>
</dbReference>
<accession>A0A1I6GLA5</accession>
<dbReference type="NCBIfam" id="TIGR00738">
    <property type="entry name" value="rrf2_super"/>
    <property type="match status" value="1"/>
</dbReference>
<evidence type="ECO:0000313" key="2">
    <source>
        <dbReference type="EMBL" id="SFR42974.1"/>
    </source>
</evidence>
<name>A0A1I6GLA5_9GAMM</name>
<sequence>MRLTTKGRYAVTAMLDLALHGDEGPVSLADISRRQGISLSYLEQLFARLRREKLVISVRGPGGGYRLSRSNDQVFIADVVDAVNESLDTTRCSNKGDCQNGEMCLTHHLWSDLSDQIHQFLSRISLADLMKKREIQAVASRQDTRPLNGDDGDTINTINTERLVSKAPA</sequence>
<dbReference type="Gene3D" id="1.10.10.10">
    <property type="entry name" value="Winged helix-like DNA-binding domain superfamily/Winged helix DNA-binding domain"/>
    <property type="match status" value="1"/>
</dbReference>
<evidence type="ECO:0000256" key="1">
    <source>
        <dbReference type="ARBA" id="ARBA00023125"/>
    </source>
</evidence>
<evidence type="ECO:0000313" key="3">
    <source>
        <dbReference type="Proteomes" id="UP000198644"/>
    </source>
</evidence>
<dbReference type="InterPro" id="IPR010242">
    <property type="entry name" value="TF_HTH_IscR"/>
</dbReference>
<dbReference type="GO" id="GO:0003690">
    <property type="term" value="F:double-stranded DNA binding"/>
    <property type="evidence" value="ECO:0007669"/>
    <property type="project" value="InterPro"/>
</dbReference>
<dbReference type="PANTHER" id="PTHR33221">
    <property type="entry name" value="WINGED HELIX-TURN-HELIX TRANSCRIPTIONAL REGULATOR, RRF2 FAMILY"/>
    <property type="match status" value="1"/>
</dbReference>
<dbReference type="Proteomes" id="UP000198644">
    <property type="component" value="Unassembled WGS sequence"/>
</dbReference>
<dbReference type="GO" id="GO:0005829">
    <property type="term" value="C:cytosol"/>
    <property type="evidence" value="ECO:0007669"/>
    <property type="project" value="TreeGrafter"/>
</dbReference>
<gene>
    <name evidence="2" type="ORF">SAMN05216203_0233</name>
</gene>
<dbReference type="InterPro" id="IPR036388">
    <property type="entry name" value="WH-like_DNA-bd_sf"/>
</dbReference>
<dbReference type="RefSeq" id="WP_092008480.1">
    <property type="nucleotide sequence ID" value="NZ_FOYW01000001.1"/>
</dbReference>
<protein>
    <submittedName>
        <fullName evidence="2">Transcriptional regulator, BadM/Rrf2 family</fullName>
    </submittedName>
</protein>
<reference evidence="3" key="1">
    <citation type="submission" date="2016-10" db="EMBL/GenBank/DDBJ databases">
        <authorList>
            <person name="Varghese N."/>
            <person name="Submissions S."/>
        </authorList>
    </citation>
    <scope>NUCLEOTIDE SEQUENCE [LARGE SCALE GENOMIC DNA]</scope>
    <source>
        <strain evidence="3">CGMCC 1.9167</strain>
    </source>
</reference>
<dbReference type="PROSITE" id="PS51197">
    <property type="entry name" value="HTH_RRF2_2"/>
    <property type="match status" value="1"/>
</dbReference>
<dbReference type="SUPFAM" id="SSF46785">
    <property type="entry name" value="Winged helix' DNA-binding domain"/>
    <property type="match status" value="1"/>
</dbReference>
<proteinExistence type="predicted"/>
<dbReference type="FunFam" id="1.10.10.10:FF:000026">
    <property type="entry name" value="HTH-type transcriptional regulator IscR"/>
    <property type="match status" value="1"/>
</dbReference>
<dbReference type="EMBL" id="FOYW01000001">
    <property type="protein sequence ID" value="SFR42974.1"/>
    <property type="molecule type" value="Genomic_DNA"/>
</dbReference>
<dbReference type="OrthoDB" id="9808360at2"/>